<evidence type="ECO:0000313" key="7">
    <source>
        <dbReference type="EMBL" id="WZW99892.1"/>
    </source>
</evidence>
<comment type="similarity">
    <text evidence="2">Belongs to the UPF0014 family.</text>
</comment>
<keyword evidence="3 6" id="KW-0812">Transmembrane</keyword>
<evidence type="ECO:0000256" key="2">
    <source>
        <dbReference type="ARBA" id="ARBA00005268"/>
    </source>
</evidence>
<evidence type="ECO:0000256" key="5">
    <source>
        <dbReference type="ARBA" id="ARBA00023136"/>
    </source>
</evidence>
<feature type="transmembrane region" description="Helical" evidence="6">
    <location>
        <begin position="188"/>
        <end position="206"/>
    </location>
</feature>
<keyword evidence="5 6" id="KW-0472">Membrane</keyword>
<reference evidence="7 8" key="1">
    <citation type="journal article" date="2023" name="Environ Microbiome">
        <title>A coral-associated actinobacterium mitigates coral bleaching under heat stress.</title>
        <authorList>
            <person name="Li J."/>
            <person name="Zou Y."/>
            <person name="Li Q."/>
            <person name="Zhang J."/>
            <person name="Bourne D.G."/>
            <person name="Lyu Y."/>
            <person name="Liu C."/>
            <person name="Zhang S."/>
        </authorList>
    </citation>
    <scope>NUCLEOTIDE SEQUENCE [LARGE SCALE GENOMIC DNA]</scope>
    <source>
        <strain evidence="7 8">SCSIO 13291</strain>
    </source>
</reference>
<dbReference type="PANTHER" id="PTHR30028">
    <property type="entry name" value="UPF0014 INNER MEMBRANE PROTEIN YBBM-RELATED"/>
    <property type="match status" value="1"/>
</dbReference>
<organism evidence="7 8">
    <name type="scientific">Propioniciclava soli</name>
    <dbReference type="NCBI Taxonomy" id="2775081"/>
    <lineage>
        <taxon>Bacteria</taxon>
        <taxon>Bacillati</taxon>
        <taxon>Actinomycetota</taxon>
        <taxon>Actinomycetes</taxon>
        <taxon>Propionibacteriales</taxon>
        <taxon>Propionibacteriaceae</taxon>
        <taxon>Propioniciclava</taxon>
    </lineage>
</organism>
<feature type="transmembrane region" description="Helical" evidence="6">
    <location>
        <begin position="46"/>
        <end position="76"/>
    </location>
</feature>
<gene>
    <name evidence="7" type="ORF">PCC79_06805</name>
</gene>
<name>A0ABZ3CAS2_9ACTN</name>
<dbReference type="RefSeq" id="WP_342373374.1">
    <property type="nucleotide sequence ID" value="NZ_CP115965.1"/>
</dbReference>
<dbReference type="Proteomes" id="UP001434337">
    <property type="component" value="Chromosome"/>
</dbReference>
<evidence type="ECO:0000256" key="4">
    <source>
        <dbReference type="ARBA" id="ARBA00022989"/>
    </source>
</evidence>
<feature type="transmembrane region" description="Helical" evidence="6">
    <location>
        <begin position="88"/>
        <end position="108"/>
    </location>
</feature>
<evidence type="ECO:0000256" key="6">
    <source>
        <dbReference type="SAM" id="Phobius"/>
    </source>
</evidence>
<accession>A0ABZ3CAS2</accession>
<keyword evidence="4 6" id="KW-1133">Transmembrane helix</keyword>
<evidence type="ECO:0000256" key="1">
    <source>
        <dbReference type="ARBA" id="ARBA00004141"/>
    </source>
</evidence>
<sequence length="252" mass="25535">MTVDLGPGLVLALVLLLALAVAASLVGRLGIAREQVVAAVRAVAQLAAVSLVVAAAVQTLVGGIAFAALMFTIAVWTTTGRVGVRDCWPFTALALLAGVLPVLGLVLVSGATPVNGTTVVALGGIVIGNMMTAHTLTGRRLFAELRDQRGIYEAGLALGLQRHEAIGEVIDPVTAEGLVPNLDQTKTVGLVTLPGAFIGVLLGGGSPLQAGAAQVLVLVAIMAGQACTVTTLTWLIARGRVVPADLRSTLHP</sequence>
<dbReference type="EMBL" id="CP115965">
    <property type="protein sequence ID" value="WZW99892.1"/>
    <property type="molecule type" value="Genomic_DNA"/>
</dbReference>
<feature type="transmembrane region" description="Helical" evidence="6">
    <location>
        <begin position="114"/>
        <end position="136"/>
    </location>
</feature>
<keyword evidence="8" id="KW-1185">Reference proteome</keyword>
<proteinExistence type="inferred from homology"/>
<evidence type="ECO:0000313" key="8">
    <source>
        <dbReference type="Proteomes" id="UP001434337"/>
    </source>
</evidence>
<dbReference type="PANTHER" id="PTHR30028:SF0">
    <property type="entry name" value="PROTEIN ALUMINUM SENSITIVE 3"/>
    <property type="match status" value="1"/>
</dbReference>
<dbReference type="Pfam" id="PF03649">
    <property type="entry name" value="UPF0014"/>
    <property type="match status" value="1"/>
</dbReference>
<feature type="transmembrane region" description="Helical" evidence="6">
    <location>
        <begin position="212"/>
        <end position="237"/>
    </location>
</feature>
<comment type="subcellular location">
    <subcellularLocation>
        <location evidence="1">Membrane</location>
        <topology evidence="1">Multi-pass membrane protein</topology>
    </subcellularLocation>
</comment>
<evidence type="ECO:0000256" key="3">
    <source>
        <dbReference type="ARBA" id="ARBA00022692"/>
    </source>
</evidence>
<protein>
    <submittedName>
        <fullName evidence="7">ABC transporter permease</fullName>
    </submittedName>
</protein>
<dbReference type="InterPro" id="IPR005226">
    <property type="entry name" value="UPF0014_fam"/>
</dbReference>